<sequence>MTNQASSGLSDTRRGAPVPFRWSDLFQSSRNRPSAPRTPPLPSCNSDGSEARSSQAHPPALREPPLHSHNHDGPEAQPNQNCPPAPGEHPLPSGNHGGGSAPRLWTELFYPRRDRDPADEQVSASTTPSRGLHSATPASNPSGALAPILISLAVDNTIKS</sequence>
<keyword evidence="3" id="KW-1185">Reference proteome</keyword>
<dbReference type="Proteomes" id="UP000256690">
    <property type="component" value="Unassembled WGS sequence"/>
</dbReference>
<feature type="compositionally biased region" description="Basic and acidic residues" evidence="1">
    <location>
        <begin position="64"/>
        <end position="74"/>
    </location>
</feature>
<name>A0A3D8SLB9_9EURO</name>
<feature type="region of interest" description="Disordered" evidence="1">
    <location>
        <begin position="1"/>
        <end position="144"/>
    </location>
</feature>
<proteinExistence type="predicted"/>
<dbReference type="EMBL" id="PVWQ01000003">
    <property type="protein sequence ID" value="RDW87076.1"/>
    <property type="molecule type" value="Genomic_DNA"/>
</dbReference>
<feature type="compositionally biased region" description="Polar residues" evidence="1">
    <location>
        <begin position="43"/>
        <end position="56"/>
    </location>
</feature>
<organism evidence="2 3">
    <name type="scientific">Aspergillus mulundensis</name>
    <dbReference type="NCBI Taxonomy" id="1810919"/>
    <lineage>
        <taxon>Eukaryota</taxon>
        <taxon>Fungi</taxon>
        <taxon>Dikarya</taxon>
        <taxon>Ascomycota</taxon>
        <taxon>Pezizomycotina</taxon>
        <taxon>Eurotiomycetes</taxon>
        <taxon>Eurotiomycetidae</taxon>
        <taxon>Eurotiales</taxon>
        <taxon>Aspergillaceae</taxon>
        <taxon>Aspergillus</taxon>
        <taxon>Aspergillus subgen. Nidulantes</taxon>
    </lineage>
</organism>
<evidence type="ECO:0000256" key="1">
    <source>
        <dbReference type="SAM" id="MobiDB-lite"/>
    </source>
</evidence>
<protein>
    <submittedName>
        <fullName evidence="2">Uncharacterized protein</fullName>
    </submittedName>
</protein>
<dbReference type="AlphaFoldDB" id="A0A3D8SLB9"/>
<accession>A0A3D8SLB9</accession>
<comment type="caution">
    <text evidence="2">The sequence shown here is derived from an EMBL/GenBank/DDBJ whole genome shotgun (WGS) entry which is preliminary data.</text>
</comment>
<reference evidence="2 3" key="1">
    <citation type="journal article" date="2018" name="IMA Fungus">
        <title>IMA Genome-F 9: Draft genome sequence of Annulohypoxylon stygium, Aspergillus mulundensis, Berkeleyomyces basicola (syn. Thielaviopsis basicola), Ceratocystis smalleyi, two Cercospora beticola strains, Coleophoma cylindrospora, Fusarium fracticaudum, Phialophora cf. hyalina, and Morchella septimelata.</title>
        <authorList>
            <person name="Wingfield B.D."/>
            <person name="Bills G.F."/>
            <person name="Dong Y."/>
            <person name="Huang W."/>
            <person name="Nel W.J."/>
            <person name="Swalarsk-Parry B.S."/>
            <person name="Vaghefi N."/>
            <person name="Wilken P.M."/>
            <person name="An Z."/>
            <person name="de Beer Z.W."/>
            <person name="De Vos L."/>
            <person name="Chen L."/>
            <person name="Duong T.A."/>
            <person name="Gao Y."/>
            <person name="Hammerbacher A."/>
            <person name="Kikkert J.R."/>
            <person name="Li Y."/>
            <person name="Li H."/>
            <person name="Li K."/>
            <person name="Li Q."/>
            <person name="Liu X."/>
            <person name="Ma X."/>
            <person name="Naidoo K."/>
            <person name="Pethybridge S.J."/>
            <person name="Sun J."/>
            <person name="Steenkamp E.T."/>
            <person name="van der Nest M.A."/>
            <person name="van Wyk S."/>
            <person name="Wingfield M.J."/>
            <person name="Xiong C."/>
            <person name="Yue Q."/>
            <person name="Zhang X."/>
        </authorList>
    </citation>
    <scope>NUCLEOTIDE SEQUENCE [LARGE SCALE GENOMIC DNA]</scope>
    <source>
        <strain evidence="2 3">DSM 5745</strain>
    </source>
</reference>
<dbReference type="GeneID" id="38114088"/>
<dbReference type="RefSeq" id="XP_026606600.1">
    <property type="nucleotide sequence ID" value="XM_026745734.1"/>
</dbReference>
<gene>
    <name evidence="2" type="ORF">DSM5745_03718</name>
</gene>
<feature type="compositionally biased region" description="Polar residues" evidence="1">
    <location>
        <begin position="1"/>
        <end position="10"/>
    </location>
</feature>
<evidence type="ECO:0000313" key="2">
    <source>
        <dbReference type="EMBL" id="RDW87076.1"/>
    </source>
</evidence>
<evidence type="ECO:0000313" key="3">
    <source>
        <dbReference type="Proteomes" id="UP000256690"/>
    </source>
</evidence>